<feature type="compositionally biased region" description="Basic and acidic residues" evidence="2">
    <location>
        <begin position="1898"/>
        <end position="1922"/>
    </location>
</feature>
<feature type="region of interest" description="Disordered" evidence="2">
    <location>
        <begin position="1266"/>
        <end position="1293"/>
    </location>
</feature>
<feature type="compositionally biased region" description="Basic and acidic residues" evidence="2">
    <location>
        <begin position="1133"/>
        <end position="1142"/>
    </location>
</feature>
<feature type="region of interest" description="Disordered" evidence="2">
    <location>
        <begin position="2823"/>
        <end position="2842"/>
    </location>
</feature>
<feature type="region of interest" description="Disordered" evidence="2">
    <location>
        <begin position="3981"/>
        <end position="4095"/>
    </location>
</feature>
<feature type="compositionally biased region" description="Basic residues" evidence="2">
    <location>
        <begin position="1978"/>
        <end position="1989"/>
    </location>
</feature>
<name>A0A2A9MLS5_BESBE</name>
<feature type="compositionally biased region" description="Basic and acidic residues" evidence="2">
    <location>
        <begin position="1017"/>
        <end position="1042"/>
    </location>
</feature>
<feature type="region of interest" description="Disordered" evidence="2">
    <location>
        <begin position="1547"/>
        <end position="1594"/>
    </location>
</feature>
<feature type="region of interest" description="Disordered" evidence="2">
    <location>
        <begin position="3452"/>
        <end position="3601"/>
    </location>
</feature>
<feature type="region of interest" description="Disordered" evidence="2">
    <location>
        <begin position="1961"/>
        <end position="1989"/>
    </location>
</feature>
<feature type="compositionally biased region" description="Basic and acidic residues" evidence="2">
    <location>
        <begin position="934"/>
        <end position="970"/>
    </location>
</feature>
<feature type="region of interest" description="Disordered" evidence="2">
    <location>
        <begin position="1420"/>
        <end position="1455"/>
    </location>
</feature>
<feature type="compositionally biased region" description="Low complexity" evidence="2">
    <location>
        <begin position="2823"/>
        <end position="2834"/>
    </location>
</feature>
<feature type="compositionally biased region" description="Polar residues" evidence="2">
    <location>
        <begin position="2943"/>
        <end position="2955"/>
    </location>
</feature>
<feature type="region of interest" description="Disordered" evidence="2">
    <location>
        <begin position="150"/>
        <end position="199"/>
    </location>
</feature>
<feature type="compositionally biased region" description="Basic and acidic residues" evidence="2">
    <location>
        <begin position="3575"/>
        <end position="3600"/>
    </location>
</feature>
<feature type="compositionally biased region" description="Basic and acidic residues" evidence="2">
    <location>
        <begin position="150"/>
        <end position="164"/>
    </location>
</feature>
<feature type="region of interest" description="Disordered" evidence="2">
    <location>
        <begin position="1883"/>
        <end position="1946"/>
    </location>
</feature>
<protein>
    <recommendedName>
        <fullName evidence="3">PATROL1-like C-terminal domain-containing protein</fullName>
    </recommendedName>
</protein>
<feature type="compositionally biased region" description="Basic and acidic residues" evidence="2">
    <location>
        <begin position="3644"/>
        <end position="3672"/>
    </location>
</feature>
<feature type="compositionally biased region" description="Basic residues" evidence="2">
    <location>
        <begin position="1083"/>
        <end position="1093"/>
    </location>
</feature>
<feature type="compositionally biased region" description="Basic and acidic residues" evidence="2">
    <location>
        <begin position="914"/>
        <end position="923"/>
    </location>
</feature>
<evidence type="ECO:0000259" key="3">
    <source>
        <dbReference type="Pfam" id="PF25761"/>
    </source>
</evidence>
<feature type="compositionally biased region" description="Low complexity" evidence="2">
    <location>
        <begin position="511"/>
        <end position="520"/>
    </location>
</feature>
<gene>
    <name evidence="4" type="ORF">BESB_046320</name>
</gene>
<dbReference type="RefSeq" id="XP_029220449.1">
    <property type="nucleotide sequence ID" value="XM_029363083.1"/>
</dbReference>
<feature type="compositionally biased region" description="Basic and acidic residues" evidence="2">
    <location>
        <begin position="612"/>
        <end position="646"/>
    </location>
</feature>
<comment type="caution">
    <text evidence="4">The sequence shown here is derived from an EMBL/GenBank/DDBJ whole genome shotgun (WGS) entry which is preliminary data.</text>
</comment>
<feature type="compositionally biased region" description="Low complexity" evidence="2">
    <location>
        <begin position="1326"/>
        <end position="1340"/>
    </location>
</feature>
<feature type="compositionally biased region" description="Basic residues" evidence="2">
    <location>
        <begin position="2034"/>
        <end position="2044"/>
    </location>
</feature>
<sequence>MSWGGASASPPPGGGGREKADFCLSPQQLLFDVKATSAWTLLHEEFISLLQRFSDDLRALHTKGVALSAELHSLSPGAPGGGAQSALSSPLGAAGNGAGRQEGLAAGLSTPISSFLSLCLAEANQADRLASRLKTEVATPLEALLEKTRDAEASEDHLDEDASRHPASQSSPSSRLAGSQRARKGQEEAADLAKTASPEAQKAAKKLQLAQEELKKAEDSLNELISLFGSSVAPRLLQKAEERVERARRLQATAEAENRSVCAADPGSSREEPNHVAVVAAKPVARQNPRSWLSALVHAPPAAGLGGYASAAAAGSSQALVFSSSLATAAVLALRASAECFLDSTQQSARGRLPFVQQADAGARETAALGRLKRVPAEVAQPLLSAEVAAQLRQSAAAAAGLGGEAAKNDEGRATLVNLLKQREKELETERTQRLALQREKEAIQDSAHELRIREASRANETDHLKKELARLRSLLEARHGEEDHDEEKRRKVLASAAGTRGGAEGGGGAAAWSGATWSECESRQGGGGGELRRKVTNERSGAEGRASSSFDSKGDARAVASQPEATQLPVDEPTDSRDLSSVGAEDARGAKSPRETRPCPPSSSLPLVPDEIEKTETRKDLDSRGSRGRLRDPLSQPGKEREGVRLAMDRTGDETGERHASVHSGDLAGRMAADARASAEVSWLKAQLNYEAFLLSLRRLPLPLTAYHLASLPPEQGRKHAGLLQPVALAPASLSWAQSVPGEPVSSHSPSPLPAAPVSLFWEHRDFPNFLVSLIESAAASALPPSLYDFCRLAAVSGLGGAATGGTSSPFGGGADRRISLFQIQQESAKRRQRASSARKKTDFSEEDLQLLAYELLLLCAHQQSQYAAFASLVADEADQDAAPEEEREGRGGGARKKRQKSGFALPPLPGRRAADKVRVERPAAPAGARGGSSDEARESAEASSSDDERAGNLHSARESVPREDRAGRESSFSSVAGGVKSEGRSGRRATVRRTICQLAFPHGLAGALAARRKSRVAEEKHDVLGARRAGGDEGAEEGHHVAGAVGHASASPAGPDALSARGAAGDPQGGNPRAKEESRAKLRSPRRRRTRSTRESLAPFGVPVDAWIPRTKVWRGREGHHACQAGASGARRREGERGERGCRGFCDGEDDEGEDARALAAPDERGKREILLNWLVPDSPLLQSNLKLLLQLMQLARIAFQIPSSSSNKLLRLLVPCADCVWSPGATSSLHPFDLRFRVIRLTESWQMAAAPAVSHATVSARDLERRAARAPPEPDVSSLSSRKKKKEPQSRLRFAAKIHFAPRQTWGAAGTGREGAQRSFSGEASGAPFAPDAAAAETGGGDSRGGADGRGARPRSVSPSRKSDGDSVASLRTTREREKREKDAKSETGKAGMKSALKRFNTQATKNMFGNIVAPAGEALPWSPRGSSEPKGPGAGRDKPRRGAPAPHELPPVERNLHLFHGRNGEDETAGYSGAEDSTWDRSRPVGGAALAACPPSALAFDPVYRSFVKRQIQLVYVATLMRFTRFFRFFFAAALDPSACGALSPAATPQGRGARSESLSPAGRGRDEEGRAARAKRVAETPHAAPLHPASSGAFFSSLAHGLRQKAKRGSARAAAWGRGDRGAQRVWGEDGDWELVGEDDEEADLYSAYRPPPLFSSLYARSDGKDERAALLYFILSLLCYTKPPEAPFWRYGEDGEDEGERGEGGEALSTPPARLLFDLDDVSAAISSAASLDLLPLRQLTAFYHIFLYLLELDRLVSHPPSAAFSSSRSGFPPCGAWGDPSVEAELLEVDVQVLSEKRRAGEAAARDERRHASGLFQEDEDDTVWELQCTRRARNGQEMLQRLLFMMTACADLDAACRIALARRCMAQESRACDRETPELALEGIEPHLGPLERGREGKSPTDRKEARPNEERKRFFLRPPPRRPGPGGDVSDGTSAEFVSDSDVSGVFHSDCDAGPLGSMGPSGCDKARQRTASRLFRRSRSTRLFSMGGGGLLSALGGASDCERGGGGEETEGTTPEPPTVRSVRGARSRSRRRLEGRSLGPGRAADGEEKGAGDKGAAGGDTFTDLLGLPREQLLAAFWALDVPLLLSLLLLLSKCCLDSRSPSGLHIDAPVLAQGLVLVSQAAQLGVDPTAISSREDEWRRVRGGAPGAVPATASAGAEGAGRFGPGGEDGEVSGGVDRSTLFRLKHASRAGSGLLPLSLQSPALLLATCLWRQTAGSSPLPDLAGLLQHAAELRREAESCLKDEQRQTPGGLPAPGEGPESHISGGALSRGEKSQTAFASSPEIAGKGERAAEGALSPESGAEALQAKAVPAPLGRVGSLGLPEIRQAELLGELHVVSTLLQKAINQGAGASGDRSRETKALIIGDRKELGAGFAPVGPEVVDAVSEILCAFPNFIQKPFAGADGHIEPPDIVLASAGAAAGSSARSGPGGGPGMEPSGPPGDAEEGREEAGGGGSPAAGEAKGRKEKDPQAQGRAFSRKSIFGGAGALSGLPGLRGLNGDDDESGADADVLSEAERFSSQGDGEKPPQGPQSRSRSVLTLARNRRKSAAPAAADGVAGAGAPGAGRPFVSRVVPAGTDAGEEEGDWTLHQRRASRLIGETPVSWFALVYCAWQRRTKGDGQVSEACGGKEERGGGVEEELRGVLFVGKASSERAPAAGRSAEEQVSRVWAALENGVIRVALERRNFIQVLKAAGWFGGDWWTVDEKQIFALSRDPRGAAWKRGLRLSPSAPSFFFLSPALPSRVELQQEEAATGQLLALFFLLLLHAQLQDYRRFFEPVVLPSVLRLWRHLVLLLLQQVTQFAASSQTSASLSPSSSYRGSPRFPASPVTSPPGALVTFMLPSGAPLRSLAASAAAPPGAQRTAGGASLDFRAFAAGSAARGGGRVAGGGEHFFLGWRHLEEEDLECWKAWVKSGLAALLQGSQERGKSFTASARTEGTSGQAADEEDPDGVSGRSRMRQSSRRREREQEGRRVRLSREADGAQEAPLDREEGAEFSDDRSGGRGRQYSNRLSRLNLFASYAASSPSRAHHGFSPSFFLSRSAASSGSRGGSRAPPLVLPSESFGEDAHRLRLSLVLRGPSILEDAIRCFVYQSLAQAASREFRLAFEALEVYREKQRTGEGCSERTREWKRSTDAAVPEDLLRCCEEEQDALLGAVVASLRAFSAHVRDELLLYAPVFGPLLPLRNEFAFLVLSSARLFVAALLAELLRTAVWAGAGGEAELLPARGDAELLEVLGAFEKLNREVTLSRVTALPPLAVPPLLPPLAPAFLSSLSVRLNSVSTTLLSFLEKDTFVPVNPPLRGFSEKAADCWHVVFNLASAVLESPAPIDWVLPPFLKFLRSFVVAFASSCALSPADAESERPATASLLPLLAVEQRQLKNFLTLLTPEGRKGLKVDASLQSAAMLALARMGEGDEFGRKKKKGQLTWSSFVRMGQRMWAEDEEQKRERREKRMQSAGGPANYLQPPAKAHLYVSDGGESSAYESGGASDPEAQARRKSRKKSFFQVFETPGKRSKNAGGAESGAASYPPLPPSAGDRAGASPRRRLSGAGDGVGAQGSGGRGEEPRTSRGRERSNSLLKLKPERQTQAKRLGPDLALLLQGVDLAESLQRRQFEVLLQAETGAVGGEETEGPRRGDRRDSGGREDGKKPKKRGDETGTRELSASGVGVTGSSGGDCVGSQRGKGVLRWLVRLHNVAMFLQQLPKLQEKVRAELERRTRERNSKDEEIVIKLGRLGGAPSTKFSDDESDDAARGAEFPGAGDGAPREMKAARTHDRLCELAQDAEILGLEEVLEKSIGEVRELLHSTALKVCETAAAYIVYYELQHDIFDQLYAGDDFSTYTLERVVAAFPRTVEHFFVAAPEDYQDDAAAAFMRCLIQAWCLVVTELGYSGHIFSSEDVDTLESDLEAVRHYMTENEISPIFQIASAAGENLSLDMLEQGNDFFVMLARDGACLAAVELQDQREAGKAAAADRDGAGARERSRSFFRGRSSRRWSSLSPRADPADEGKSRRASPSPFFLTSRGRKDAEKREASTGTEPGDRERRGHEELFVRAGGREEEDNRRQEAKKKKKGPIGSVGRWVKKNIIGTSSSAAAEGAAHSAKEESFQARRSFSDLTID</sequence>
<feature type="compositionally biased region" description="Low complexity" evidence="2">
    <location>
        <begin position="165"/>
        <end position="180"/>
    </location>
</feature>
<dbReference type="EMBL" id="NWUJ01000003">
    <property type="protein sequence ID" value="PFH36440.1"/>
    <property type="molecule type" value="Genomic_DNA"/>
</dbReference>
<feature type="region of interest" description="Disordered" evidence="2">
    <location>
        <begin position="4109"/>
        <end position="4132"/>
    </location>
</feature>
<evidence type="ECO:0000256" key="2">
    <source>
        <dbReference type="SAM" id="MobiDB-lite"/>
    </source>
</evidence>
<feature type="region of interest" description="Disordered" evidence="2">
    <location>
        <begin position="2430"/>
        <end position="2492"/>
    </location>
</feature>
<feature type="compositionally biased region" description="Gly residues" evidence="2">
    <location>
        <begin position="500"/>
        <end position="510"/>
    </location>
</feature>
<feature type="compositionally biased region" description="Low complexity" evidence="2">
    <location>
        <begin position="84"/>
        <end position="93"/>
    </location>
</feature>
<feature type="compositionally biased region" description="Gly residues" evidence="2">
    <location>
        <begin position="3563"/>
        <end position="3574"/>
    </location>
</feature>
<dbReference type="Proteomes" id="UP000224006">
    <property type="component" value="Chromosome III"/>
</dbReference>
<feature type="coiled-coil region" evidence="1">
    <location>
        <begin position="200"/>
        <end position="257"/>
    </location>
</feature>
<feature type="region of interest" description="Disordered" evidence="2">
    <location>
        <begin position="3637"/>
        <end position="3691"/>
    </location>
</feature>
<keyword evidence="5" id="KW-1185">Reference proteome</keyword>
<feature type="compositionally biased region" description="Basic and acidic residues" evidence="2">
    <location>
        <begin position="1376"/>
        <end position="1391"/>
    </location>
</feature>
<reference evidence="4 5" key="1">
    <citation type="submission" date="2017-09" db="EMBL/GenBank/DDBJ databases">
        <title>Genome sequencing of Besnoitia besnoiti strain Bb-Ger1.</title>
        <authorList>
            <person name="Schares G."/>
            <person name="Venepally P."/>
            <person name="Lorenzi H.A."/>
        </authorList>
    </citation>
    <scope>NUCLEOTIDE SEQUENCE [LARGE SCALE GENOMIC DNA]</scope>
    <source>
        <strain evidence="4 5">Bb-Ger1</strain>
    </source>
</reference>
<evidence type="ECO:0000256" key="1">
    <source>
        <dbReference type="SAM" id="Coils"/>
    </source>
</evidence>
<feature type="compositionally biased region" description="Basic and acidic residues" evidence="2">
    <location>
        <begin position="586"/>
        <end position="598"/>
    </location>
</feature>
<accession>A0A2A9MLS5</accession>
<evidence type="ECO:0000313" key="5">
    <source>
        <dbReference type="Proteomes" id="UP000224006"/>
    </source>
</evidence>
<feature type="region of interest" description="Disordered" evidence="2">
    <location>
        <begin position="2250"/>
        <end position="2316"/>
    </location>
</feature>
<dbReference type="KEGG" id="bbes:BESB_046320"/>
<feature type="compositionally biased region" description="Basic and acidic residues" evidence="2">
    <location>
        <begin position="4037"/>
        <end position="4078"/>
    </location>
</feature>
<keyword evidence="1" id="KW-0175">Coiled coil</keyword>
<feature type="coiled-coil region" evidence="1">
    <location>
        <begin position="420"/>
        <end position="447"/>
    </location>
</feature>
<feature type="compositionally biased region" description="Basic and acidic residues" evidence="2">
    <location>
        <begin position="2976"/>
        <end position="3015"/>
    </location>
</feature>
<feature type="compositionally biased region" description="Gly residues" evidence="2">
    <location>
        <begin position="2170"/>
        <end position="2179"/>
    </location>
</feature>
<feature type="compositionally biased region" description="Low complexity" evidence="2">
    <location>
        <begin position="1043"/>
        <end position="1057"/>
    </location>
</feature>
<feature type="region of interest" description="Disordered" evidence="2">
    <location>
        <begin position="1306"/>
        <end position="1399"/>
    </location>
</feature>
<feature type="compositionally biased region" description="Gly residues" evidence="2">
    <location>
        <begin position="3681"/>
        <end position="3690"/>
    </location>
</feature>
<feature type="compositionally biased region" description="Basic and acidic residues" evidence="2">
    <location>
        <begin position="480"/>
        <end position="490"/>
    </location>
</feature>
<feature type="region of interest" description="Disordered" evidence="2">
    <location>
        <begin position="2005"/>
        <end position="2068"/>
    </location>
</feature>
<feature type="compositionally biased region" description="Basic and acidic residues" evidence="2">
    <location>
        <begin position="1568"/>
        <end position="1584"/>
    </location>
</feature>
<feature type="region of interest" description="Disordered" evidence="2">
    <location>
        <begin position="3752"/>
        <end position="3779"/>
    </location>
</feature>
<feature type="region of interest" description="Disordered" evidence="2">
    <location>
        <begin position="2157"/>
        <end position="2186"/>
    </location>
</feature>
<feature type="region of interest" description="Disordered" evidence="2">
    <location>
        <begin position="2937"/>
        <end position="3020"/>
    </location>
</feature>
<dbReference type="OrthoDB" id="332714at2759"/>
<feature type="domain" description="PATROL1-like C-terminal" evidence="3">
    <location>
        <begin position="3810"/>
        <end position="3925"/>
    </location>
</feature>
<feature type="region of interest" description="Disordered" evidence="2">
    <location>
        <begin position="78"/>
        <end position="99"/>
    </location>
</feature>
<feature type="compositionally biased region" description="Polar residues" evidence="2">
    <location>
        <begin position="4122"/>
        <end position="4132"/>
    </location>
</feature>
<feature type="compositionally biased region" description="Basic and acidic residues" evidence="2">
    <location>
        <begin position="3981"/>
        <end position="3997"/>
    </location>
</feature>
<evidence type="ECO:0000313" key="4">
    <source>
        <dbReference type="EMBL" id="PFH36440.1"/>
    </source>
</evidence>
<feature type="compositionally biased region" description="Low complexity" evidence="2">
    <location>
        <begin position="3488"/>
        <end position="3503"/>
    </location>
</feature>
<dbReference type="GeneID" id="40309562"/>
<feature type="region of interest" description="Disordered" evidence="2">
    <location>
        <begin position="2528"/>
        <end position="2584"/>
    </location>
</feature>
<feature type="compositionally biased region" description="Low complexity" evidence="2">
    <location>
        <begin position="924"/>
        <end position="933"/>
    </location>
</feature>
<dbReference type="InterPro" id="IPR057984">
    <property type="entry name" value="PATROL1_C"/>
</dbReference>
<feature type="compositionally biased region" description="Basic and acidic residues" evidence="2">
    <location>
        <begin position="3457"/>
        <end position="3467"/>
    </location>
</feature>
<feature type="compositionally biased region" description="Low complexity" evidence="2">
    <location>
        <begin position="2261"/>
        <end position="2270"/>
    </location>
</feature>
<feature type="region of interest" description="Disordered" evidence="2">
    <location>
        <begin position="480"/>
        <end position="646"/>
    </location>
</feature>
<proteinExistence type="predicted"/>
<feature type="region of interest" description="Disordered" evidence="2">
    <location>
        <begin position="881"/>
        <end position="992"/>
    </location>
</feature>
<dbReference type="Pfam" id="PF25761">
    <property type="entry name" value="TPR_PATROL1"/>
    <property type="match status" value="1"/>
</dbReference>
<feature type="region of interest" description="Disordered" evidence="2">
    <location>
        <begin position="1121"/>
        <end position="1142"/>
    </location>
</feature>
<feature type="compositionally biased region" description="Low complexity" evidence="2">
    <location>
        <begin position="2430"/>
        <end position="2439"/>
    </location>
</feature>
<organism evidence="4 5">
    <name type="scientific">Besnoitia besnoiti</name>
    <name type="common">Apicomplexan protozoan</name>
    <dbReference type="NCBI Taxonomy" id="94643"/>
    <lineage>
        <taxon>Eukaryota</taxon>
        <taxon>Sar</taxon>
        <taxon>Alveolata</taxon>
        <taxon>Apicomplexa</taxon>
        <taxon>Conoidasida</taxon>
        <taxon>Coccidia</taxon>
        <taxon>Eucoccidiorida</taxon>
        <taxon>Eimeriorina</taxon>
        <taxon>Sarcocystidae</taxon>
        <taxon>Besnoitia</taxon>
    </lineage>
</organism>
<feature type="compositionally biased region" description="Basic and acidic residues" evidence="2">
    <location>
        <begin position="531"/>
        <end position="543"/>
    </location>
</feature>
<dbReference type="VEuPathDB" id="ToxoDB:BESB_046320"/>
<feature type="region of interest" description="Disordered" evidence="2">
    <location>
        <begin position="1014"/>
        <end position="1098"/>
    </location>
</feature>